<organism evidence="1 2">
    <name type="scientific">Paramylibacter ulvae</name>
    <dbReference type="NCBI Taxonomy" id="1651968"/>
    <lineage>
        <taxon>Bacteria</taxon>
        <taxon>Pseudomonadati</taxon>
        <taxon>Pseudomonadota</taxon>
        <taxon>Alphaproteobacteria</taxon>
        <taxon>Rhodobacterales</taxon>
        <taxon>Paracoccaceae</taxon>
        <taxon>Paramylibacter</taxon>
    </lineage>
</organism>
<evidence type="ECO:0008006" key="3">
    <source>
        <dbReference type="Google" id="ProtNLM"/>
    </source>
</evidence>
<dbReference type="SUPFAM" id="SSF56112">
    <property type="entry name" value="Protein kinase-like (PK-like)"/>
    <property type="match status" value="1"/>
</dbReference>
<gene>
    <name evidence="1" type="ORF">GCM10008927_20850</name>
</gene>
<keyword evidence="2" id="KW-1185">Reference proteome</keyword>
<dbReference type="Proteomes" id="UP000634455">
    <property type="component" value="Unassembled WGS sequence"/>
</dbReference>
<dbReference type="InterPro" id="IPR011009">
    <property type="entry name" value="Kinase-like_dom_sf"/>
</dbReference>
<comment type="caution">
    <text evidence="1">The sequence shown here is derived from an EMBL/GenBank/DDBJ whole genome shotgun (WGS) entry which is preliminary data.</text>
</comment>
<reference evidence="2" key="1">
    <citation type="journal article" date="2019" name="Int. J. Syst. Evol. Microbiol.">
        <title>The Global Catalogue of Microorganisms (GCM) 10K type strain sequencing project: providing services to taxonomists for standard genome sequencing and annotation.</title>
        <authorList>
            <consortium name="The Broad Institute Genomics Platform"/>
            <consortium name="The Broad Institute Genome Sequencing Center for Infectious Disease"/>
            <person name="Wu L."/>
            <person name="Ma J."/>
        </authorList>
    </citation>
    <scope>NUCLEOTIDE SEQUENCE [LARGE SCALE GENOMIC DNA]</scope>
    <source>
        <strain evidence="2">KCTC 32465</strain>
    </source>
</reference>
<dbReference type="RefSeq" id="WP_189640665.1">
    <property type="nucleotide sequence ID" value="NZ_BMZF01000005.1"/>
</dbReference>
<accession>A0ABQ3D274</accession>
<name>A0ABQ3D274_9RHOB</name>
<proteinExistence type="predicted"/>
<sequence length="248" mass="27638">MALAPRIEKTTFNGQSAWIKRAEQHRESRFVFLHRVLGKLLPAALQPTNAAGGFEAILSEAKRLTEMAQAGIPVPVVLHQGSDHVVLSDCGRQLRAVLRETHDPDTRQSLINSAIVGLANIHNADLAHGRPHLKDMAVSEDGVISFLDLEENPTNVMSIADAQARDIWLFLGSATEFMTLISDDLLELFELYRATAHRDHSDNFRNIAKSLRPYRRIISLFRAKNISKDVTGAFYATRVMEQQFLASG</sequence>
<evidence type="ECO:0000313" key="1">
    <source>
        <dbReference type="EMBL" id="GHA54860.1"/>
    </source>
</evidence>
<evidence type="ECO:0000313" key="2">
    <source>
        <dbReference type="Proteomes" id="UP000634455"/>
    </source>
</evidence>
<protein>
    <recommendedName>
        <fullName evidence="3">Serine/threonine protein phosphatase</fullName>
    </recommendedName>
</protein>
<dbReference type="EMBL" id="BMZF01000005">
    <property type="protein sequence ID" value="GHA54860.1"/>
    <property type="molecule type" value="Genomic_DNA"/>
</dbReference>